<evidence type="ECO:0000256" key="6">
    <source>
        <dbReference type="ARBA" id="ARBA00039022"/>
    </source>
</evidence>
<evidence type="ECO:0000313" key="11">
    <source>
        <dbReference type="EMBL" id="ABR48831.1"/>
    </source>
</evidence>
<accession>A6TRL3</accession>
<dbReference type="CDD" id="cd04179">
    <property type="entry name" value="DPM_DPG-synthase_like"/>
    <property type="match status" value="1"/>
</dbReference>
<dbReference type="InterPro" id="IPR029044">
    <property type="entry name" value="Nucleotide-diphossugar_trans"/>
</dbReference>
<evidence type="ECO:0000256" key="9">
    <source>
        <dbReference type="ARBA" id="ARBA00048997"/>
    </source>
</evidence>
<dbReference type="InterPro" id="IPR001173">
    <property type="entry name" value="Glyco_trans_2-like"/>
</dbReference>
<gene>
    <name evidence="11" type="ordered locus">Amet_2679</name>
</gene>
<keyword evidence="5" id="KW-0460">Magnesium</keyword>
<evidence type="ECO:0000256" key="4">
    <source>
        <dbReference type="ARBA" id="ARBA00022679"/>
    </source>
</evidence>
<evidence type="ECO:0000313" key="12">
    <source>
        <dbReference type="Proteomes" id="UP000001572"/>
    </source>
</evidence>
<dbReference type="PANTHER" id="PTHR48090:SF10">
    <property type="entry name" value="GLUCOSYL-3-PHOSPHOGLYCERATE SYNTHASE"/>
    <property type="match status" value="1"/>
</dbReference>
<comment type="catalytic activity">
    <reaction evidence="8">
        <text>(2R)-3-phosphoglycerate + UDP-alpha-D-glucose = (2R)-2-O-(alpha-D-glucopyranosyl)-3-phospho-glycerate + UDP + H(+)</text>
        <dbReference type="Rhea" id="RHEA:31319"/>
        <dbReference type="ChEBI" id="CHEBI:15378"/>
        <dbReference type="ChEBI" id="CHEBI:58223"/>
        <dbReference type="ChEBI" id="CHEBI:58272"/>
        <dbReference type="ChEBI" id="CHEBI:58885"/>
        <dbReference type="ChEBI" id="CHEBI:62600"/>
        <dbReference type="EC" id="2.4.1.266"/>
    </reaction>
    <physiologicalReaction direction="left-to-right" evidence="8">
        <dbReference type="Rhea" id="RHEA:31320"/>
    </physiologicalReaction>
</comment>
<feature type="domain" description="Glycosyltransferase 2-like" evidence="10">
    <location>
        <begin position="4"/>
        <end position="125"/>
    </location>
</feature>
<comment type="similarity">
    <text evidence="2">Belongs to the glycosyltransferase 2 family.</text>
</comment>
<dbReference type="AlphaFoldDB" id="A6TRL3"/>
<evidence type="ECO:0000256" key="5">
    <source>
        <dbReference type="ARBA" id="ARBA00022842"/>
    </source>
</evidence>
<evidence type="ECO:0000256" key="3">
    <source>
        <dbReference type="ARBA" id="ARBA00022676"/>
    </source>
</evidence>
<dbReference type="STRING" id="293826.Amet_2679"/>
<evidence type="ECO:0000259" key="10">
    <source>
        <dbReference type="Pfam" id="PF00535"/>
    </source>
</evidence>
<evidence type="ECO:0000256" key="8">
    <source>
        <dbReference type="ARBA" id="ARBA00048689"/>
    </source>
</evidence>
<name>A6TRL3_ALKMQ</name>
<comment type="catalytic activity">
    <reaction evidence="9">
        <text>an NDP-alpha-D-glucose + (2R)-3-phosphoglycerate = (2R)-2-O-(alpha-D-glucopyranosyl)-3-phospho-glycerate + a ribonucleoside 5'-diphosphate + H(+)</text>
        <dbReference type="Rhea" id="RHEA:47244"/>
        <dbReference type="ChEBI" id="CHEBI:15378"/>
        <dbReference type="ChEBI" id="CHEBI:57930"/>
        <dbReference type="ChEBI" id="CHEBI:58272"/>
        <dbReference type="ChEBI" id="CHEBI:62600"/>
        <dbReference type="ChEBI" id="CHEBI:76533"/>
        <dbReference type="EC" id="2.4.1.266"/>
    </reaction>
    <physiologicalReaction direction="left-to-right" evidence="9">
        <dbReference type="Rhea" id="RHEA:47245"/>
    </physiologicalReaction>
</comment>
<sequence length="208" mass="23657">MKATVIVPAYNEERRIKGVLEPICNTSLVREVIVVNDGSTDKTAEVARQYNVSLVEMPKNMGKAEAIKQGLRQNTSGIILLLDADLIGLKSSHIADLILPLQKDDIDMTIGIFESGRWITDLAQKIAPNLSGQRGFKRELIGEIERLDMDRYNIEVAMSRLIKNKKLMTKKVLLKEMSHVTKEEKLGLCGGLHWRVKMYKDIIRYWIH</sequence>
<dbReference type="KEGG" id="amt:Amet_2679"/>
<dbReference type="EC" id="2.4.1.266" evidence="6"/>
<dbReference type="eggNOG" id="COG1215">
    <property type="taxonomic scope" value="Bacteria"/>
</dbReference>
<evidence type="ECO:0000256" key="1">
    <source>
        <dbReference type="ARBA" id="ARBA00001946"/>
    </source>
</evidence>
<keyword evidence="4 11" id="KW-0808">Transferase</keyword>
<dbReference type="Pfam" id="PF00535">
    <property type="entry name" value="Glycos_transf_2"/>
    <property type="match status" value="1"/>
</dbReference>
<dbReference type="Proteomes" id="UP000001572">
    <property type="component" value="Chromosome"/>
</dbReference>
<organism evidence="11 12">
    <name type="scientific">Alkaliphilus metalliredigens (strain QYMF)</name>
    <dbReference type="NCBI Taxonomy" id="293826"/>
    <lineage>
        <taxon>Bacteria</taxon>
        <taxon>Bacillati</taxon>
        <taxon>Bacillota</taxon>
        <taxon>Clostridia</taxon>
        <taxon>Peptostreptococcales</taxon>
        <taxon>Natronincolaceae</taxon>
        <taxon>Alkaliphilus</taxon>
    </lineage>
</organism>
<keyword evidence="12" id="KW-1185">Reference proteome</keyword>
<dbReference type="PANTHER" id="PTHR48090">
    <property type="entry name" value="UNDECAPRENYL-PHOSPHATE 4-DEOXY-4-FORMAMIDO-L-ARABINOSE TRANSFERASE-RELATED"/>
    <property type="match status" value="1"/>
</dbReference>
<protein>
    <recommendedName>
        <fullName evidence="7">Glucosyl-3-phosphoglycerate synthase</fullName>
        <ecNumber evidence="6">2.4.1.266</ecNumber>
    </recommendedName>
</protein>
<dbReference type="RefSeq" id="WP_012063804.1">
    <property type="nucleotide sequence ID" value="NC_009633.1"/>
</dbReference>
<evidence type="ECO:0000256" key="2">
    <source>
        <dbReference type="ARBA" id="ARBA00006739"/>
    </source>
</evidence>
<reference evidence="12" key="1">
    <citation type="journal article" date="2016" name="Genome Announc.">
        <title>Complete genome sequence of Alkaliphilus metalliredigens strain QYMF, an alkaliphilic and metal-reducing bacterium isolated from borax-contaminated leachate ponds.</title>
        <authorList>
            <person name="Hwang C."/>
            <person name="Copeland A."/>
            <person name="Lucas S."/>
            <person name="Lapidus A."/>
            <person name="Barry K."/>
            <person name="Detter J.C."/>
            <person name="Glavina Del Rio T."/>
            <person name="Hammon N."/>
            <person name="Israni S."/>
            <person name="Dalin E."/>
            <person name="Tice H."/>
            <person name="Pitluck S."/>
            <person name="Chertkov O."/>
            <person name="Brettin T."/>
            <person name="Bruce D."/>
            <person name="Han C."/>
            <person name="Schmutz J."/>
            <person name="Larimer F."/>
            <person name="Land M.L."/>
            <person name="Hauser L."/>
            <person name="Kyrpides N."/>
            <person name="Mikhailova N."/>
            <person name="Ye Q."/>
            <person name="Zhou J."/>
            <person name="Richardson P."/>
            <person name="Fields M.W."/>
        </authorList>
    </citation>
    <scope>NUCLEOTIDE SEQUENCE [LARGE SCALE GENOMIC DNA]</scope>
    <source>
        <strain evidence="12">QYMF</strain>
    </source>
</reference>
<comment type="cofactor">
    <cofactor evidence="1">
        <name>Mg(2+)</name>
        <dbReference type="ChEBI" id="CHEBI:18420"/>
    </cofactor>
</comment>
<dbReference type="SUPFAM" id="SSF53448">
    <property type="entry name" value="Nucleotide-diphospho-sugar transferases"/>
    <property type="match status" value="1"/>
</dbReference>
<evidence type="ECO:0000256" key="7">
    <source>
        <dbReference type="ARBA" id="ARBA00040894"/>
    </source>
</evidence>
<dbReference type="OrthoDB" id="9810303at2"/>
<dbReference type="HOGENOM" id="CLU_033536_6_1_9"/>
<dbReference type="InterPro" id="IPR050256">
    <property type="entry name" value="Glycosyltransferase_2"/>
</dbReference>
<proteinExistence type="inferred from homology"/>
<dbReference type="EMBL" id="CP000724">
    <property type="protein sequence ID" value="ABR48831.1"/>
    <property type="molecule type" value="Genomic_DNA"/>
</dbReference>
<keyword evidence="3" id="KW-0328">Glycosyltransferase</keyword>
<dbReference type="Gene3D" id="3.90.550.10">
    <property type="entry name" value="Spore Coat Polysaccharide Biosynthesis Protein SpsA, Chain A"/>
    <property type="match status" value="1"/>
</dbReference>
<dbReference type="GO" id="GO:0016757">
    <property type="term" value="F:glycosyltransferase activity"/>
    <property type="evidence" value="ECO:0007669"/>
    <property type="project" value="UniProtKB-KW"/>
</dbReference>
<dbReference type="CAZy" id="GT2">
    <property type="family name" value="Glycosyltransferase Family 2"/>
</dbReference>